<evidence type="ECO:0000313" key="2">
    <source>
        <dbReference type="EMBL" id="KDO19400.1"/>
    </source>
</evidence>
<dbReference type="OrthoDB" id="3556167at2759"/>
<dbReference type="EMBL" id="KK583353">
    <property type="protein sequence ID" value="KDO19400.1"/>
    <property type="molecule type" value="Genomic_DNA"/>
</dbReference>
<keyword evidence="1" id="KW-0732">Signal</keyword>
<dbReference type="Proteomes" id="UP000030745">
    <property type="component" value="Unassembled WGS sequence"/>
</dbReference>
<dbReference type="STRING" id="695850.A0A067BRH0"/>
<dbReference type="RefSeq" id="XP_012209904.1">
    <property type="nucleotide sequence ID" value="XM_012354514.1"/>
</dbReference>
<dbReference type="AlphaFoldDB" id="A0A067BRH0"/>
<accession>A0A067BRH0</accession>
<evidence type="ECO:0000313" key="3">
    <source>
        <dbReference type="Proteomes" id="UP000030745"/>
    </source>
</evidence>
<dbReference type="VEuPathDB" id="FungiDB:SPRG_15141"/>
<reference evidence="2 3" key="1">
    <citation type="journal article" date="2013" name="PLoS Genet.">
        <title>Distinctive expansion of potential virulence genes in the genome of the oomycete fish pathogen Saprolegnia parasitica.</title>
        <authorList>
            <person name="Jiang R.H."/>
            <person name="de Bruijn I."/>
            <person name="Haas B.J."/>
            <person name="Belmonte R."/>
            <person name="Lobach L."/>
            <person name="Christie J."/>
            <person name="van den Ackerveken G."/>
            <person name="Bottin A."/>
            <person name="Bulone V."/>
            <person name="Diaz-Moreno S.M."/>
            <person name="Dumas B."/>
            <person name="Fan L."/>
            <person name="Gaulin E."/>
            <person name="Govers F."/>
            <person name="Grenville-Briggs L.J."/>
            <person name="Horner N.R."/>
            <person name="Levin J.Z."/>
            <person name="Mammella M."/>
            <person name="Meijer H.J."/>
            <person name="Morris P."/>
            <person name="Nusbaum C."/>
            <person name="Oome S."/>
            <person name="Phillips A.J."/>
            <person name="van Rooyen D."/>
            <person name="Rzeszutek E."/>
            <person name="Saraiva M."/>
            <person name="Secombes C.J."/>
            <person name="Seidl M.F."/>
            <person name="Snel B."/>
            <person name="Stassen J.H."/>
            <person name="Sykes S."/>
            <person name="Tripathy S."/>
            <person name="van den Berg H."/>
            <person name="Vega-Arreguin J.C."/>
            <person name="Wawra S."/>
            <person name="Young S.K."/>
            <person name="Zeng Q."/>
            <person name="Dieguez-Uribeondo J."/>
            <person name="Russ C."/>
            <person name="Tyler B.M."/>
            <person name="van West P."/>
        </authorList>
    </citation>
    <scope>NUCLEOTIDE SEQUENCE [LARGE SCALE GENOMIC DNA]</scope>
    <source>
        <strain evidence="2 3">CBS 223.65</strain>
    </source>
</reference>
<feature type="signal peptide" evidence="1">
    <location>
        <begin position="1"/>
        <end position="24"/>
    </location>
</feature>
<dbReference type="InterPro" id="IPR009836">
    <property type="entry name" value="GRDP-like"/>
</dbReference>
<dbReference type="PANTHER" id="PTHR34365">
    <property type="entry name" value="ENOLASE (DUF1399)"/>
    <property type="match status" value="1"/>
</dbReference>
<name>A0A067BRH0_SAPPC</name>
<dbReference type="PANTHER" id="PTHR34365:SF7">
    <property type="entry name" value="GLYCINE-RICH DOMAIN-CONTAINING PROTEIN 1"/>
    <property type="match status" value="1"/>
</dbReference>
<organism evidence="2 3">
    <name type="scientific">Saprolegnia parasitica (strain CBS 223.65)</name>
    <dbReference type="NCBI Taxonomy" id="695850"/>
    <lineage>
        <taxon>Eukaryota</taxon>
        <taxon>Sar</taxon>
        <taxon>Stramenopiles</taxon>
        <taxon>Oomycota</taxon>
        <taxon>Saprolegniomycetes</taxon>
        <taxon>Saprolegniales</taxon>
        <taxon>Saprolegniaceae</taxon>
        <taxon>Saprolegnia</taxon>
    </lineage>
</organism>
<keyword evidence="3" id="KW-1185">Reference proteome</keyword>
<proteinExistence type="predicted"/>
<protein>
    <submittedName>
        <fullName evidence="2">Uncharacterized protein</fullName>
    </submittedName>
</protein>
<dbReference type="Pfam" id="PF07173">
    <property type="entry name" value="GRDP-like"/>
    <property type="match status" value="1"/>
</dbReference>
<gene>
    <name evidence="2" type="ORF">SPRG_15141</name>
</gene>
<sequence>MDVKETKWLLASWVSRQIVLTAQALQVFDGDKLQWACKPTACTTRILDALDTTRRFPLELCEHGKTGVLINAPTASARDELLEYLYAASNSVAWPSRVDHWTRFLSVARRINESHPIGPTVPKCNVSIGLVQRHLEDMVDVYNVSGAFTDMVDVYSYFLEQERLYVAGGAINFAHTVHRLHPVDLFASKKQPPSTLTPLVDIVSTCAHCKAPLPPAVSFQMHIAMQPVTCPACDCPLLYETYKILGFLAAYPGVLARFPGVTASRYGARLHTYPGVPRDGRFATFFAALLDMVLGCEHTLELGAPSLRTSLRKLADTIGQEAIGAYTIDLVQGMFRQLDFINKMVPHAEYWRHPQVLAAAIVRYEQFMYLLGRRTRNERGHFLTTLVPTVDIALVWHAHQTTERAYRNYCRSLTKPKCILDDDDATRCDDVAKRYADTYVLWSHTFRTPYSSCPPSWEAWIGTKDPVSRLVLRKKWTTYGALPSKDNRFFGVHESFTVDALSYAHGVAQANATHALDPMPVYVTVIGTPVFDARVRMPFSHQTLLMFDGGLPYYHLPHAGANVGYGYFGQLQGGGAVVHDAGTASFGYL</sequence>
<feature type="chain" id="PRO_5001633678" evidence="1">
    <location>
        <begin position="25"/>
        <end position="589"/>
    </location>
</feature>
<dbReference type="KEGG" id="spar:SPRG_15141"/>
<evidence type="ECO:0000256" key="1">
    <source>
        <dbReference type="SAM" id="SignalP"/>
    </source>
</evidence>
<dbReference type="GeneID" id="24136903"/>